<dbReference type="CDD" id="cd07064">
    <property type="entry name" value="AlkD_like_1"/>
    <property type="match status" value="1"/>
</dbReference>
<dbReference type="SUPFAM" id="SSF48371">
    <property type="entry name" value="ARM repeat"/>
    <property type="match status" value="1"/>
</dbReference>
<organism evidence="2 3">
    <name type="scientific">Geodia barretti</name>
    <name type="common">Barrett's horny sponge</name>
    <dbReference type="NCBI Taxonomy" id="519541"/>
    <lineage>
        <taxon>Eukaryota</taxon>
        <taxon>Metazoa</taxon>
        <taxon>Porifera</taxon>
        <taxon>Demospongiae</taxon>
        <taxon>Heteroscleromorpha</taxon>
        <taxon>Tetractinellida</taxon>
        <taxon>Astrophorina</taxon>
        <taxon>Geodiidae</taxon>
        <taxon>Geodia</taxon>
    </lineage>
</organism>
<dbReference type="Gene3D" id="1.25.40.290">
    <property type="entry name" value="ARM repeat domains"/>
    <property type="match status" value="1"/>
</dbReference>
<comment type="caution">
    <text evidence="2">The sequence shown here is derived from an EMBL/GenBank/DDBJ whole genome shotgun (WGS) entry which is preliminary data.</text>
</comment>
<gene>
    <name evidence="2" type="ORF">GBAR_LOCUS1681</name>
</gene>
<protein>
    <recommendedName>
        <fullName evidence="4">DNA alkylation repair protein</fullName>
    </recommendedName>
</protein>
<dbReference type="EMBL" id="CASHTH010000244">
    <property type="protein sequence ID" value="CAI7995353.1"/>
    <property type="molecule type" value="Genomic_DNA"/>
</dbReference>
<dbReference type="PANTHER" id="PTHR34070:SF1">
    <property type="entry name" value="DNA ALKYLATION REPAIR PROTEIN"/>
    <property type="match status" value="1"/>
</dbReference>
<keyword evidence="3" id="KW-1185">Reference proteome</keyword>
<dbReference type="AlphaFoldDB" id="A0AA35QWY7"/>
<dbReference type="InterPro" id="IPR016024">
    <property type="entry name" value="ARM-type_fold"/>
</dbReference>
<accession>A0AA35QWY7</accession>
<dbReference type="InterPro" id="IPR014825">
    <property type="entry name" value="DNA_alkylation"/>
</dbReference>
<evidence type="ECO:0000313" key="3">
    <source>
        <dbReference type="Proteomes" id="UP001174909"/>
    </source>
</evidence>
<reference evidence="2" key="1">
    <citation type="submission" date="2023-03" db="EMBL/GenBank/DDBJ databases">
        <authorList>
            <person name="Steffen K."/>
            <person name="Cardenas P."/>
        </authorList>
    </citation>
    <scope>NUCLEOTIDE SEQUENCE</scope>
</reference>
<name>A0AA35QWY7_GEOBA</name>
<dbReference type="Pfam" id="PF08713">
    <property type="entry name" value="DNA_alkylation"/>
    <property type="match status" value="1"/>
</dbReference>
<feature type="compositionally biased region" description="Basic residues" evidence="1">
    <location>
        <begin position="1"/>
        <end position="12"/>
    </location>
</feature>
<dbReference type="Proteomes" id="UP001174909">
    <property type="component" value="Unassembled WGS sequence"/>
</dbReference>
<feature type="compositionally biased region" description="Basic and acidic residues" evidence="1">
    <location>
        <begin position="14"/>
        <end position="32"/>
    </location>
</feature>
<feature type="region of interest" description="Disordered" evidence="1">
    <location>
        <begin position="1"/>
        <end position="39"/>
    </location>
</feature>
<evidence type="ECO:0000313" key="2">
    <source>
        <dbReference type="EMBL" id="CAI7995353.1"/>
    </source>
</evidence>
<dbReference type="Gene3D" id="1.20.1660.10">
    <property type="entry name" value="Hypothetical protein (EF3068)"/>
    <property type="match status" value="1"/>
</dbReference>
<sequence length="297" mass="34025">MPKTKRKKRVTAGRKVEIEAPDKAESSSKEQKATTSTITPADHVATYDLSKEAQALVSSVSQDSHAMTLAHEFRDLCSRHANPSNAAAMRQYMRNKFAFFGLKAPERRQLQKKFTSAHRDEIVSRPFLLRFAMSLWEQEERECQLYGVDLMSEFRREALGETDADFAEAVACAEVLITTKSWWDTVDMLASHMVGYMVSQRKEKGVALMEQWIASPCLWLRRTALLHQLNYKAETDVKVLFKFCLAVAGEEEFFIRKAIGWALRQYSWTDSNAVRQFVETNRDSLSKLSVREASKHL</sequence>
<dbReference type="PANTHER" id="PTHR34070">
    <property type="entry name" value="ARMADILLO-TYPE FOLD"/>
    <property type="match status" value="1"/>
</dbReference>
<evidence type="ECO:0008006" key="4">
    <source>
        <dbReference type="Google" id="ProtNLM"/>
    </source>
</evidence>
<evidence type="ECO:0000256" key="1">
    <source>
        <dbReference type="SAM" id="MobiDB-lite"/>
    </source>
</evidence>
<proteinExistence type="predicted"/>